<evidence type="ECO:0000256" key="5">
    <source>
        <dbReference type="ARBA" id="ARBA00023284"/>
    </source>
</evidence>
<dbReference type="SUPFAM" id="SSF48452">
    <property type="entry name" value="TPR-like"/>
    <property type="match status" value="1"/>
</dbReference>
<accession>A0ABQ1JKU8</accession>
<dbReference type="InterPro" id="IPR011990">
    <property type="entry name" value="TPR-like_helical_dom_sf"/>
</dbReference>
<dbReference type="PROSITE" id="PS00194">
    <property type="entry name" value="THIOREDOXIN_1"/>
    <property type="match status" value="1"/>
</dbReference>
<evidence type="ECO:0000313" key="9">
    <source>
        <dbReference type="Proteomes" id="UP000628854"/>
    </source>
</evidence>
<evidence type="ECO:0000256" key="3">
    <source>
        <dbReference type="ARBA" id="ARBA00022982"/>
    </source>
</evidence>
<dbReference type="Pfam" id="PF14559">
    <property type="entry name" value="TPR_19"/>
    <property type="match status" value="1"/>
</dbReference>
<dbReference type="CDD" id="cd02956">
    <property type="entry name" value="ybbN"/>
    <property type="match status" value="1"/>
</dbReference>
<evidence type="ECO:0000256" key="4">
    <source>
        <dbReference type="ARBA" id="ARBA00023157"/>
    </source>
</evidence>
<dbReference type="EMBL" id="BMKF01000002">
    <property type="protein sequence ID" value="GGB71573.1"/>
    <property type="molecule type" value="Genomic_DNA"/>
</dbReference>
<proteinExistence type="inferred from homology"/>
<evidence type="ECO:0000256" key="2">
    <source>
        <dbReference type="ARBA" id="ARBA00022448"/>
    </source>
</evidence>
<dbReference type="RefSeq" id="WP_084392295.1">
    <property type="nucleotide sequence ID" value="NZ_BMKF01000002.1"/>
</dbReference>
<dbReference type="PRINTS" id="PR00421">
    <property type="entry name" value="THIOREDOXIN"/>
</dbReference>
<dbReference type="InterPro" id="IPR005746">
    <property type="entry name" value="Thioredoxin"/>
</dbReference>
<dbReference type="Gene3D" id="1.25.40.10">
    <property type="entry name" value="Tetratricopeptide repeat domain"/>
    <property type="match status" value="2"/>
</dbReference>
<gene>
    <name evidence="8" type="ORF">GCM10011503_20310</name>
</gene>
<comment type="caution">
    <text evidence="8">The sequence shown here is derived from an EMBL/GenBank/DDBJ whole genome shotgun (WGS) entry which is preliminary data.</text>
</comment>
<organism evidence="8 9">
    <name type="scientific">Henriciella pelagia</name>
    <dbReference type="NCBI Taxonomy" id="1977912"/>
    <lineage>
        <taxon>Bacteria</taxon>
        <taxon>Pseudomonadati</taxon>
        <taxon>Pseudomonadota</taxon>
        <taxon>Alphaproteobacteria</taxon>
        <taxon>Hyphomonadales</taxon>
        <taxon>Hyphomonadaceae</taxon>
        <taxon>Henriciella</taxon>
    </lineage>
</organism>
<evidence type="ECO:0000313" key="8">
    <source>
        <dbReference type="EMBL" id="GGB71573.1"/>
    </source>
</evidence>
<comment type="similarity">
    <text evidence="1">Belongs to the thioredoxin family.</text>
</comment>
<reference evidence="9" key="1">
    <citation type="journal article" date="2019" name="Int. J. Syst. Evol. Microbiol.">
        <title>The Global Catalogue of Microorganisms (GCM) 10K type strain sequencing project: providing services to taxonomists for standard genome sequencing and annotation.</title>
        <authorList>
            <consortium name="The Broad Institute Genomics Platform"/>
            <consortium name="The Broad Institute Genome Sequencing Center for Infectious Disease"/>
            <person name="Wu L."/>
            <person name="Ma J."/>
        </authorList>
    </citation>
    <scope>NUCLEOTIDE SEQUENCE [LARGE SCALE GENOMIC DNA]</scope>
    <source>
        <strain evidence="9">CGMCC 1.15928</strain>
    </source>
</reference>
<dbReference type="Proteomes" id="UP000628854">
    <property type="component" value="Unassembled WGS sequence"/>
</dbReference>
<name>A0ABQ1JKU8_9PROT</name>
<keyword evidence="9" id="KW-1185">Reference proteome</keyword>
<keyword evidence="4" id="KW-1015">Disulfide bond</keyword>
<dbReference type="PANTHER" id="PTHR45663">
    <property type="entry name" value="GEO12009P1"/>
    <property type="match status" value="1"/>
</dbReference>
<dbReference type="Pfam" id="PF14561">
    <property type="entry name" value="TPR_20"/>
    <property type="match status" value="1"/>
</dbReference>
<keyword evidence="5" id="KW-0676">Redox-active center</keyword>
<feature type="domain" description="Thioredoxin" evidence="7">
    <location>
        <begin position="1"/>
        <end position="122"/>
    </location>
</feature>
<sequence>MENISLGTPGGAGGNVKDGTDQTFMADVVEASKETPVLVDFWAPWCGPCKSLGPVLEKVVNDQQGKVKLVKVNIDENPGIAGQLGVRSIPAVFAFDKGRPVDAFQGALPEGQLREFISKIMGGTDQGQQIKEAVAKADELLQAGDASQAAQIYGAIIEADPENIAAISGLARCYLANGDTERAAQILDMAGPEKQSDPAIKGVRTAIDLMADAPQSDELDALIDRVTEDRGNHALRFELAEALMARGKNKEAADHLLKILGTDLDWEDGKAKAKLLELFEAAGPKDPATIEGRRRLSSLMFA</sequence>
<protein>
    <recommendedName>
        <fullName evidence="6">Thioredoxin</fullName>
    </recommendedName>
</protein>
<evidence type="ECO:0000256" key="6">
    <source>
        <dbReference type="NCBIfam" id="TIGR01068"/>
    </source>
</evidence>
<dbReference type="InterPro" id="IPR017937">
    <property type="entry name" value="Thioredoxin_CS"/>
</dbReference>
<keyword evidence="3" id="KW-0249">Electron transport</keyword>
<dbReference type="Gene3D" id="3.40.30.10">
    <property type="entry name" value="Glutaredoxin"/>
    <property type="match status" value="1"/>
</dbReference>
<dbReference type="NCBIfam" id="TIGR01068">
    <property type="entry name" value="thioredoxin"/>
    <property type="match status" value="1"/>
</dbReference>
<dbReference type="InterPro" id="IPR013766">
    <property type="entry name" value="Thioredoxin_domain"/>
</dbReference>
<evidence type="ECO:0000256" key="1">
    <source>
        <dbReference type="ARBA" id="ARBA00008987"/>
    </source>
</evidence>
<evidence type="ECO:0000259" key="7">
    <source>
        <dbReference type="PROSITE" id="PS51352"/>
    </source>
</evidence>
<dbReference type="SUPFAM" id="SSF52833">
    <property type="entry name" value="Thioredoxin-like"/>
    <property type="match status" value="1"/>
</dbReference>
<dbReference type="PANTHER" id="PTHR45663:SF11">
    <property type="entry name" value="GEO12009P1"/>
    <property type="match status" value="1"/>
</dbReference>
<dbReference type="InterPro" id="IPR036249">
    <property type="entry name" value="Thioredoxin-like_sf"/>
</dbReference>
<dbReference type="Pfam" id="PF00085">
    <property type="entry name" value="Thioredoxin"/>
    <property type="match status" value="1"/>
</dbReference>
<keyword evidence="2" id="KW-0813">Transport</keyword>
<dbReference type="PROSITE" id="PS51352">
    <property type="entry name" value="THIOREDOXIN_2"/>
    <property type="match status" value="1"/>
</dbReference>